<feature type="repeat" description="ANK" evidence="3">
    <location>
        <begin position="67"/>
        <end position="99"/>
    </location>
</feature>
<dbReference type="PRINTS" id="PR01415">
    <property type="entry name" value="ANKYRIN"/>
</dbReference>
<dbReference type="InterPro" id="IPR036770">
    <property type="entry name" value="Ankyrin_rpt-contain_sf"/>
</dbReference>
<proteinExistence type="predicted"/>
<keyword evidence="5" id="KW-1185">Reference proteome</keyword>
<dbReference type="PANTHER" id="PTHR24166:SF48">
    <property type="entry name" value="PROTEIN VAPYRIN"/>
    <property type="match status" value="1"/>
</dbReference>
<dbReference type="Proteomes" id="UP001174934">
    <property type="component" value="Unassembled WGS sequence"/>
</dbReference>
<sequence>MSYACKDGYLDPVLEILRWHRDRNHDSCLQSEKGQTALHLAVEFGHPTLVTEILKDSLAPVNTPDRAGWIPLHTAAKRGDVAIINILLEHAVVLDSTTDEGKNALHIAAQYGHAAICELLWERAPDSLRNAKTKGGLLPASLAVKHGHVGAVKILLHHKADPNIMNKKGSTPIFFSAEMGKVKVVIALLKAGAKASSRNNSNTTPLHRAAGNGHADCIKILMEFLPDNNAKAILEVKNSYGSTPL</sequence>
<feature type="repeat" description="ANK" evidence="3">
    <location>
        <begin position="100"/>
        <end position="126"/>
    </location>
</feature>
<evidence type="ECO:0000313" key="5">
    <source>
        <dbReference type="Proteomes" id="UP001174934"/>
    </source>
</evidence>
<reference evidence="4" key="1">
    <citation type="submission" date="2023-06" db="EMBL/GenBank/DDBJ databases">
        <title>Genome-scale phylogeny and comparative genomics of the fungal order Sordariales.</title>
        <authorList>
            <consortium name="Lawrence Berkeley National Laboratory"/>
            <person name="Hensen N."/>
            <person name="Bonometti L."/>
            <person name="Westerberg I."/>
            <person name="Brannstrom I.O."/>
            <person name="Guillou S."/>
            <person name="Cros-Aarteil S."/>
            <person name="Calhoun S."/>
            <person name="Haridas S."/>
            <person name="Kuo A."/>
            <person name="Mondo S."/>
            <person name="Pangilinan J."/>
            <person name="Riley R."/>
            <person name="LaButti K."/>
            <person name="Andreopoulos B."/>
            <person name="Lipzen A."/>
            <person name="Chen C."/>
            <person name="Yanf M."/>
            <person name="Daum C."/>
            <person name="Ng V."/>
            <person name="Clum A."/>
            <person name="Steindorff A."/>
            <person name="Ohm R."/>
            <person name="Martin F."/>
            <person name="Silar P."/>
            <person name="Natvig D."/>
            <person name="Lalanne C."/>
            <person name="Gautier V."/>
            <person name="Ament-velasquez S.L."/>
            <person name="Kruys A."/>
            <person name="Hutchinson M.I."/>
            <person name="Powell A.J."/>
            <person name="Barry K."/>
            <person name="Miller A.N."/>
            <person name="Grigoriev I.V."/>
            <person name="Debuchy R."/>
            <person name="Gladieux P."/>
            <person name="Thoren M.H."/>
            <person name="Johannesson H."/>
        </authorList>
    </citation>
    <scope>NUCLEOTIDE SEQUENCE</scope>
    <source>
        <strain evidence="4">SMH3391-2</strain>
    </source>
</reference>
<dbReference type="Gene3D" id="1.25.40.20">
    <property type="entry name" value="Ankyrin repeat-containing domain"/>
    <property type="match status" value="2"/>
</dbReference>
<comment type="caution">
    <text evidence="4">The sequence shown here is derived from an EMBL/GenBank/DDBJ whole genome shotgun (WGS) entry which is preliminary data.</text>
</comment>
<dbReference type="InterPro" id="IPR050889">
    <property type="entry name" value="Dendritic_Spine_Reg/Scaffold"/>
</dbReference>
<evidence type="ECO:0000313" key="4">
    <source>
        <dbReference type="EMBL" id="KAK0630528.1"/>
    </source>
</evidence>
<dbReference type="PROSITE" id="PS50088">
    <property type="entry name" value="ANK_REPEAT"/>
    <property type="match status" value="6"/>
</dbReference>
<evidence type="ECO:0000256" key="3">
    <source>
        <dbReference type="PROSITE-ProRule" id="PRU00023"/>
    </source>
</evidence>
<dbReference type="InterPro" id="IPR002110">
    <property type="entry name" value="Ankyrin_rpt"/>
</dbReference>
<evidence type="ECO:0000256" key="1">
    <source>
        <dbReference type="ARBA" id="ARBA00022737"/>
    </source>
</evidence>
<feature type="repeat" description="ANK" evidence="3">
    <location>
        <begin position="135"/>
        <end position="167"/>
    </location>
</feature>
<protein>
    <submittedName>
        <fullName evidence="4">Ankyrin repeat-containing domain protein</fullName>
    </submittedName>
</protein>
<dbReference type="PROSITE" id="PS50297">
    <property type="entry name" value="ANK_REP_REGION"/>
    <property type="match status" value="5"/>
</dbReference>
<dbReference type="EMBL" id="JAULSR010000002">
    <property type="protein sequence ID" value="KAK0630528.1"/>
    <property type="molecule type" value="Genomic_DNA"/>
</dbReference>
<dbReference type="PANTHER" id="PTHR24166">
    <property type="entry name" value="ROLLING PEBBLES, ISOFORM B"/>
    <property type="match status" value="1"/>
</dbReference>
<name>A0AA39XAU2_9PEZI</name>
<evidence type="ECO:0000256" key="2">
    <source>
        <dbReference type="ARBA" id="ARBA00023043"/>
    </source>
</evidence>
<dbReference type="AlphaFoldDB" id="A0AA39XAU2"/>
<gene>
    <name evidence="4" type="ORF">B0T17DRAFT_488978</name>
</gene>
<feature type="non-terminal residue" evidence="4">
    <location>
        <position position="245"/>
    </location>
</feature>
<feature type="repeat" description="ANK" evidence="3">
    <location>
        <begin position="33"/>
        <end position="66"/>
    </location>
</feature>
<keyword evidence="1" id="KW-0677">Repeat</keyword>
<feature type="repeat" description="ANK" evidence="3">
    <location>
        <begin position="201"/>
        <end position="233"/>
    </location>
</feature>
<keyword evidence="2 3" id="KW-0040">ANK repeat</keyword>
<feature type="repeat" description="ANK" evidence="3">
    <location>
        <begin position="168"/>
        <end position="200"/>
    </location>
</feature>
<dbReference type="SUPFAM" id="SSF48403">
    <property type="entry name" value="Ankyrin repeat"/>
    <property type="match status" value="1"/>
</dbReference>
<dbReference type="Pfam" id="PF12796">
    <property type="entry name" value="Ank_2"/>
    <property type="match status" value="2"/>
</dbReference>
<accession>A0AA39XAU2</accession>
<dbReference type="SMART" id="SM00248">
    <property type="entry name" value="ANK"/>
    <property type="match status" value="6"/>
</dbReference>
<organism evidence="4 5">
    <name type="scientific">Bombardia bombarda</name>
    <dbReference type="NCBI Taxonomy" id="252184"/>
    <lineage>
        <taxon>Eukaryota</taxon>
        <taxon>Fungi</taxon>
        <taxon>Dikarya</taxon>
        <taxon>Ascomycota</taxon>
        <taxon>Pezizomycotina</taxon>
        <taxon>Sordariomycetes</taxon>
        <taxon>Sordariomycetidae</taxon>
        <taxon>Sordariales</taxon>
        <taxon>Lasiosphaeriaceae</taxon>
        <taxon>Bombardia</taxon>
    </lineage>
</organism>